<dbReference type="SMART" id="SM01057">
    <property type="entry name" value="Carb_anhydrase"/>
    <property type="match status" value="1"/>
</dbReference>
<evidence type="ECO:0000256" key="4">
    <source>
        <dbReference type="ARBA" id="ARBA00012925"/>
    </source>
</evidence>
<keyword evidence="8 10" id="KW-0456">Lyase</keyword>
<keyword evidence="5" id="KW-0272">Extracellular matrix</keyword>
<keyword evidence="5" id="KW-0964">Secreted</keyword>
<protein>
    <recommendedName>
        <fullName evidence="4 10">Carbonic anhydrase</fullName>
        <ecNumber evidence="4 10">4.2.1.1</ecNumber>
    </recommendedName>
</protein>
<dbReference type="InterPro" id="IPR001148">
    <property type="entry name" value="CA_dom"/>
</dbReference>
<accession>A0A816C3P1</accession>
<dbReference type="GO" id="GO:0005737">
    <property type="term" value="C:cytoplasm"/>
    <property type="evidence" value="ECO:0007669"/>
    <property type="project" value="TreeGrafter"/>
</dbReference>
<reference evidence="12" key="1">
    <citation type="submission" date="2021-02" db="EMBL/GenBank/DDBJ databases">
        <authorList>
            <person name="Nowell W R."/>
        </authorList>
    </citation>
    <scope>NUCLEOTIDE SEQUENCE</scope>
</reference>
<dbReference type="PANTHER" id="PTHR18952:SF141">
    <property type="entry name" value="CARBONIC ANHYDRASE"/>
    <property type="match status" value="1"/>
</dbReference>
<evidence type="ECO:0000256" key="3">
    <source>
        <dbReference type="ARBA" id="ARBA00010718"/>
    </source>
</evidence>
<comment type="similarity">
    <text evidence="3 10">Belongs to the alpha-carbonic anhydrase family.</text>
</comment>
<evidence type="ECO:0000256" key="2">
    <source>
        <dbReference type="ARBA" id="ARBA00004498"/>
    </source>
</evidence>
<dbReference type="EMBL" id="CAJNOR010007343">
    <property type="protein sequence ID" value="CAF1615433.1"/>
    <property type="molecule type" value="Genomic_DNA"/>
</dbReference>
<evidence type="ECO:0000256" key="7">
    <source>
        <dbReference type="ARBA" id="ARBA00022833"/>
    </source>
</evidence>
<feature type="chain" id="PRO_5033103795" description="Carbonic anhydrase" evidence="10">
    <location>
        <begin position="23"/>
        <end position="294"/>
    </location>
</feature>
<keyword evidence="6 10" id="KW-0479">Metal-binding</keyword>
<feature type="signal peptide" evidence="10">
    <location>
        <begin position="1"/>
        <end position="22"/>
    </location>
</feature>
<comment type="subcellular location">
    <subcellularLocation>
        <location evidence="2">Secreted</location>
        <location evidence="2">Extracellular space</location>
        <location evidence="2">Extracellular matrix</location>
    </subcellularLocation>
</comment>
<evidence type="ECO:0000313" key="13">
    <source>
        <dbReference type="Proteomes" id="UP000663828"/>
    </source>
</evidence>
<dbReference type="PROSITE" id="PS51144">
    <property type="entry name" value="ALPHA_CA_2"/>
    <property type="match status" value="1"/>
</dbReference>
<dbReference type="Proteomes" id="UP000663828">
    <property type="component" value="Unassembled WGS sequence"/>
</dbReference>
<dbReference type="InterPro" id="IPR036398">
    <property type="entry name" value="CA_dom_sf"/>
</dbReference>
<evidence type="ECO:0000256" key="10">
    <source>
        <dbReference type="RuleBase" id="RU367011"/>
    </source>
</evidence>
<evidence type="ECO:0000256" key="5">
    <source>
        <dbReference type="ARBA" id="ARBA00022530"/>
    </source>
</evidence>
<dbReference type="GO" id="GO:0008270">
    <property type="term" value="F:zinc ion binding"/>
    <property type="evidence" value="ECO:0007669"/>
    <property type="project" value="UniProtKB-UniRule"/>
</dbReference>
<evidence type="ECO:0000256" key="8">
    <source>
        <dbReference type="ARBA" id="ARBA00023239"/>
    </source>
</evidence>
<comment type="catalytic activity">
    <reaction evidence="9 10">
        <text>hydrogencarbonate + H(+) = CO2 + H2O</text>
        <dbReference type="Rhea" id="RHEA:10748"/>
        <dbReference type="ChEBI" id="CHEBI:15377"/>
        <dbReference type="ChEBI" id="CHEBI:15378"/>
        <dbReference type="ChEBI" id="CHEBI:16526"/>
        <dbReference type="ChEBI" id="CHEBI:17544"/>
        <dbReference type="EC" id="4.2.1.1"/>
    </reaction>
</comment>
<name>A0A816C3P1_ADIRI</name>
<keyword evidence="10" id="KW-0732">Signal</keyword>
<keyword evidence="13" id="KW-1185">Reference proteome</keyword>
<comment type="caution">
    <text evidence="12">The sequence shown here is derived from an EMBL/GenBank/DDBJ whole genome shotgun (WGS) entry which is preliminary data.</text>
</comment>
<dbReference type="InterPro" id="IPR018338">
    <property type="entry name" value="Carbonic_anhydrase_a-class_CS"/>
</dbReference>
<dbReference type="Gene3D" id="3.10.200.10">
    <property type="entry name" value="Alpha carbonic anhydrase"/>
    <property type="match status" value="1"/>
</dbReference>
<keyword evidence="7 10" id="KW-0862">Zinc</keyword>
<dbReference type="PROSITE" id="PS00162">
    <property type="entry name" value="ALPHA_CA_1"/>
    <property type="match status" value="1"/>
</dbReference>
<comment type="cofactor">
    <cofactor evidence="1 10">
        <name>Zn(2+)</name>
        <dbReference type="ChEBI" id="CHEBI:29105"/>
    </cofactor>
</comment>
<organism evidence="12 13">
    <name type="scientific">Adineta ricciae</name>
    <name type="common">Rotifer</name>
    <dbReference type="NCBI Taxonomy" id="249248"/>
    <lineage>
        <taxon>Eukaryota</taxon>
        <taxon>Metazoa</taxon>
        <taxon>Spiralia</taxon>
        <taxon>Gnathifera</taxon>
        <taxon>Rotifera</taxon>
        <taxon>Eurotatoria</taxon>
        <taxon>Bdelloidea</taxon>
        <taxon>Adinetida</taxon>
        <taxon>Adinetidae</taxon>
        <taxon>Adineta</taxon>
    </lineage>
</organism>
<dbReference type="EC" id="4.2.1.1" evidence="4 10"/>
<evidence type="ECO:0000256" key="6">
    <source>
        <dbReference type="ARBA" id="ARBA00022723"/>
    </source>
</evidence>
<evidence type="ECO:0000256" key="9">
    <source>
        <dbReference type="ARBA" id="ARBA00048348"/>
    </source>
</evidence>
<sequence length="294" mass="33644">MYYLTFILIISSFAILLQPSYTSEWNYGDLGPDVWSDLYSTCGGRAQSPINIRTPCTVFQSFKAFTFSSAYTQTRKFKLLNNGHTIVGTYIGTNRSSPYQLNGGGLSETFELTNFHLHWGENYKSGSEHRVNGQKYSGEMHIVHTNPKTGQIVVLGMFIQSITLTNVVQGRKNEDGQSSRLVEWQKYLSVIKNLQNVGDFIEADLNLSWLESHNLNDFWRYRGSLTTPPCTEDIIWTVFRTPIVVKDGEFQVLRHDILIKDFREPQPLNGRQVLQSFKSKDQSSKDGHHRCLIE</sequence>
<dbReference type="Pfam" id="PF00194">
    <property type="entry name" value="Carb_anhydrase"/>
    <property type="match status" value="1"/>
</dbReference>
<dbReference type="CDD" id="cd00326">
    <property type="entry name" value="alpha_CA"/>
    <property type="match status" value="1"/>
</dbReference>
<dbReference type="PANTHER" id="PTHR18952">
    <property type="entry name" value="CARBONIC ANHYDRASE"/>
    <property type="match status" value="1"/>
</dbReference>
<evidence type="ECO:0000256" key="1">
    <source>
        <dbReference type="ARBA" id="ARBA00001947"/>
    </source>
</evidence>
<dbReference type="AlphaFoldDB" id="A0A816C3P1"/>
<dbReference type="SUPFAM" id="SSF51069">
    <property type="entry name" value="Carbonic anhydrase"/>
    <property type="match status" value="1"/>
</dbReference>
<dbReference type="GO" id="GO:0004089">
    <property type="term" value="F:carbonate dehydratase activity"/>
    <property type="evidence" value="ECO:0007669"/>
    <property type="project" value="UniProtKB-UniRule"/>
</dbReference>
<gene>
    <name evidence="12" type="ORF">XAT740_LOCUS49490</name>
</gene>
<dbReference type="InterPro" id="IPR023561">
    <property type="entry name" value="Carbonic_anhydrase_a-class"/>
</dbReference>
<evidence type="ECO:0000313" key="12">
    <source>
        <dbReference type="EMBL" id="CAF1615433.1"/>
    </source>
</evidence>
<feature type="domain" description="Alpha-carbonic anhydrase" evidence="11">
    <location>
        <begin position="23"/>
        <end position="277"/>
    </location>
</feature>
<comment type="function">
    <text evidence="10">Reversible hydration of carbon dioxide.</text>
</comment>
<evidence type="ECO:0000259" key="11">
    <source>
        <dbReference type="PROSITE" id="PS51144"/>
    </source>
</evidence>
<proteinExistence type="inferred from homology"/>